<evidence type="ECO:0000256" key="1">
    <source>
        <dbReference type="SAM" id="MobiDB-lite"/>
    </source>
</evidence>
<dbReference type="Proteomes" id="UP000092993">
    <property type="component" value="Unassembled WGS sequence"/>
</dbReference>
<evidence type="ECO:0008006" key="4">
    <source>
        <dbReference type="Google" id="ProtNLM"/>
    </source>
</evidence>
<evidence type="ECO:0000313" key="3">
    <source>
        <dbReference type="Proteomes" id="UP000092993"/>
    </source>
</evidence>
<organism evidence="2 3">
    <name type="scientific">Grifola frondosa</name>
    <name type="common">Maitake</name>
    <name type="synonym">Polyporus frondosus</name>
    <dbReference type="NCBI Taxonomy" id="5627"/>
    <lineage>
        <taxon>Eukaryota</taxon>
        <taxon>Fungi</taxon>
        <taxon>Dikarya</taxon>
        <taxon>Basidiomycota</taxon>
        <taxon>Agaricomycotina</taxon>
        <taxon>Agaricomycetes</taxon>
        <taxon>Polyporales</taxon>
        <taxon>Grifolaceae</taxon>
        <taxon>Grifola</taxon>
    </lineage>
</organism>
<sequence>MTHRALNSFDILLEIFDKISTHTFPHRRERRTLARSARVCRSFSEPALRVLWRTLDSLSPARRLLITLEIFNNIPPRYQNTTEEGFSALLVLPPEIPQQAWARFQQYASYVRTVRGVVEQSKSLNWIALASRIGNQPLFPCLQSITLDMCGTSCTKMLCFMAPSIDSLTIYAESCDDQSLETFLDAISIISPNAVWTLATASPSLFHRVEFSRFSALCKVEVAFSSHAPDLFEKLSRLDYLNDLAITHGDGMVPQIGKGCFAALQTIEILVHTEGPLPELLTDFSFPRLQSAHIAIGGPSDISANRRQWDATEHPLMELLEPLLALRGMRELKITTTTYLCISRTFPATSVPSPHCERLLELRWLDIDVDDVELCRKAAEFIKGIFPGEEDLKDGKIRDAGWKMCFGAEQSERYGWSTSCLMSGRSQRLSDAVARRDGELRTRIPPRAHKSTGSTSTPDVLPFRSSRDGCSAQETASTYSYLWHGGEDDSSLGLLSEIGVV</sequence>
<protein>
    <recommendedName>
        <fullName evidence="4">F-box domain-containing protein</fullName>
    </recommendedName>
</protein>
<name>A0A1C7LMM2_GRIFR</name>
<dbReference type="AlphaFoldDB" id="A0A1C7LMM2"/>
<accession>A0A1C7LMM2</accession>
<feature type="region of interest" description="Disordered" evidence="1">
    <location>
        <begin position="435"/>
        <end position="469"/>
    </location>
</feature>
<reference evidence="2 3" key="1">
    <citation type="submission" date="2016-03" db="EMBL/GenBank/DDBJ databases">
        <title>Whole genome sequencing of Grifola frondosa 9006-11.</title>
        <authorList>
            <person name="Min B."/>
            <person name="Park H."/>
            <person name="Kim J.-G."/>
            <person name="Cho H."/>
            <person name="Oh Y.-L."/>
            <person name="Kong W.-S."/>
            <person name="Choi I.-G."/>
        </authorList>
    </citation>
    <scope>NUCLEOTIDE SEQUENCE [LARGE SCALE GENOMIC DNA]</scope>
    <source>
        <strain evidence="2 3">9006-11</strain>
    </source>
</reference>
<dbReference type="EMBL" id="LUGG01000034">
    <property type="protein sequence ID" value="OBZ66021.1"/>
    <property type="molecule type" value="Genomic_DNA"/>
</dbReference>
<comment type="caution">
    <text evidence="2">The sequence shown here is derived from an EMBL/GenBank/DDBJ whole genome shotgun (WGS) entry which is preliminary data.</text>
</comment>
<dbReference type="OrthoDB" id="2751365at2759"/>
<proteinExistence type="predicted"/>
<keyword evidence="3" id="KW-1185">Reference proteome</keyword>
<gene>
    <name evidence="2" type="ORF">A0H81_13999</name>
</gene>
<evidence type="ECO:0000313" key="2">
    <source>
        <dbReference type="EMBL" id="OBZ66021.1"/>
    </source>
</evidence>